<dbReference type="OrthoDB" id="9804858at2"/>
<protein>
    <recommendedName>
        <fullName evidence="4 11">2-isopropylmalate synthase</fullName>
        <ecNumber evidence="3 11">2.3.3.13</ecNumber>
    </recommendedName>
    <alternativeName>
        <fullName evidence="11">Alpha-IPM synthase</fullName>
    </alternativeName>
    <alternativeName>
        <fullName evidence="11">Alpha-isopropylmalate synthase</fullName>
    </alternativeName>
</protein>
<evidence type="ECO:0000313" key="13">
    <source>
        <dbReference type="EMBL" id="SHL06834.1"/>
    </source>
</evidence>
<evidence type="ECO:0000313" key="14">
    <source>
        <dbReference type="Proteomes" id="UP000184016"/>
    </source>
</evidence>
<evidence type="ECO:0000256" key="7">
    <source>
        <dbReference type="ARBA" id="ARBA00022679"/>
    </source>
</evidence>
<dbReference type="GO" id="GO:0003852">
    <property type="term" value="F:2-isopropylmalate synthase activity"/>
    <property type="evidence" value="ECO:0007669"/>
    <property type="project" value="UniProtKB-UniRule"/>
</dbReference>
<dbReference type="InterPro" id="IPR005671">
    <property type="entry name" value="LeuA_bact_synth"/>
</dbReference>
<dbReference type="Gene3D" id="1.10.238.260">
    <property type="match status" value="1"/>
</dbReference>
<evidence type="ECO:0000256" key="3">
    <source>
        <dbReference type="ARBA" id="ARBA00012973"/>
    </source>
</evidence>
<dbReference type="Gene3D" id="3.20.20.70">
    <property type="entry name" value="Aldolase class I"/>
    <property type="match status" value="1"/>
</dbReference>
<evidence type="ECO:0000256" key="5">
    <source>
        <dbReference type="ARBA" id="ARBA00022430"/>
    </source>
</evidence>
<keyword evidence="5 11" id="KW-0432">Leucine biosynthesis</keyword>
<accession>A0A1M6XLI4</accession>
<dbReference type="Pfam" id="PF08502">
    <property type="entry name" value="LeuA_dimer"/>
    <property type="match status" value="1"/>
</dbReference>
<evidence type="ECO:0000256" key="1">
    <source>
        <dbReference type="ARBA" id="ARBA00004689"/>
    </source>
</evidence>
<dbReference type="PROSITE" id="PS00815">
    <property type="entry name" value="AIPM_HOMOCIT_SYNTH_1"/>
    <property type="match status" value="1"/>
</dbReference>
<evidence type="ECO:0000256" key="2">
    <source>
        <dbReference type="ARBA" id="ARBA00009396"/>
    </source>
</evidence>
<keyword evidence="9 11" id="KW-0464">Manganese</keyword>
<feature type="binding site" evidence="11">
    <location>
        <position position="237"/>
    </location>
    <ligand>
        <name>Mn(2+)</name>
        <dbReference type="ChEBI" id="CHEBI:29035"/>
    </ligand>
</feature>
<feature type="binding site" evidence="11">
    <location>
        <position position="203"/>
    </location>
    <ligand>
        <name>Mn(2+)</name>
        <dbReference type="ChEBI" id="CHEBI:29035"/>
    </ligand>
</feature>
<organism evidence="13 14">
    <name type="scientific">Alicyclobacillus tolerans</name>
    <dbReference type="NCBI Taxonomy" id="90970"/>
    <lineage>
        <taxon>Bacteria</taxon>
        <taxon>Bacillati</taxon>
        <taxon>Bacillota</taxon>
        <taxon>Bacilli</taxon>
        <taxon>Bacillales</taxon>
        <taxon>Alicyclobacillaceae</taxon>
        <taxon>Alicyclobacillus</taxon>
    </lineage>
</organism>
<dbReference type="EMBL" id="FRAF01000035">
    <property type="protein sequence ID" value="SHL06834.1"/>
    <property type="molecule type" value="Genomic_DNA"/>
</dbReference>
<comment type="pathway">
    <text evidence="1 11">Amino-acid biosynthesis; L-leucine biosynthesis; L-leucine from 3-methyl-2-oxobutanoate: step 1/4.</text>
</comment>
<dbReference type="RefSeq" id="WP_072875283.1">
    <property type="nucleotide sequence ID" value="NZ_FRAF01000035.1"/>
</dbReference>
<dbReference type="STRING" id="1830138.SAMN05443507_1355"/>
<evidence type="ECO:0000256" key="8">
    <source>
        <dbReference type="ARBA" id="ARBA00022723"/>
    </source>
</evidence>
<comment type="subunit">
    <text evidence="11">Homodimer.</text>
</comment>
<dbReference type="SMART" id="SM00917">
    <property type="entry name" value="LeuA_dimer"/>
    <property type="match status" value="1"/>
</dbReference>
<dbReference type="InterPro" id="IPR036230">
    <property type="entry name" value="LeuA_allosteric_dom_sf"/>
</dbReference>
<dbReference type="SUPFAM" id="SSF51569">
    <property type="entry name" value="Aldolase"/>
    <property type="match status" value="1"/>
</dbReference>
<dbReference type="InterPro" id="IPR050073">
    <property type="entry name" value="2-IPM_HCS-like"/>
</dbReference>
<evidence type="ECO:0000256" key="9">
    <source>
        <dbReference type="ARBA" id="ARBA00023211"/>
    </source>
</evidence>
<dbReference type="InterPro" id="IPR000891">
    <property type="entry name" value="PYR_CT"/>
</dbReference>
<evidence type="ECO:0000256" key="6">
    <source>
        <dbReference type="ARBA" id="ARBA00022605"/>
    </source>
</evidence>
<evidence type="ECO:0000259" key="12">
    <source>
        <dbReference type="PROSITE" id="PS50991"/>
    </source>
</evidence>
<dbReference type="GO" id="GO:0003985">
    <property type="term" value="F:acetyl-CoA C-acetyltransferase activity"/>
    <property type="evidence" value="ECO:0007669"/>
    <property type="project" value="UniProtKB-UniRule"/>
</dbReference>
<comment type="function">
    <text evidence="11">Catalyzes the condensation of the acetyl group of acetyl-CoA with 3-methyl-2-oxobutanoate (2-ketoisovalerate) to form 3-carboxy-3-hydroxy-4-methylpentanoate (2-isopropylmalate).</text>
</comment>
<dbReference type="Pfam" id="PF22617">
    <property type="entry name" value="HCS_D2"/>
    <property type="match status" value="1"/>
</dbReference>
<dbReference type="SUPFAM" id="SSF110921">
    <property type="entry name" value="2-isopropylmalate synthase LeuA, allosteric (dimerisation) domain"/>
    <property type="match status" value="1"/>
</dbReference>
<evidence type="ECO:0000256" key="10">
    <source>
        <dbReference type="ARBA" id="ARBA00023304"/>
    </source>
</evidence>
<dbReference type="UniPathway" id="UPA00048">
    <property type="reaction ID" value="UER00070"/>
</dbReference>
<dbReference type="PROSITE" id="PS00816">
    <property type="entry name" value="AIPM_HOMOCIT_SYNTH_2"/>
    <property type="match status" value="1"/>
</dbReference>
<proteinExistence type="inferred from homology"/>
<dbReference type="PANTHER" id="PTHR10277:SF9">
    <property type="entry name" value="2-ISOPROPYLMALATE SYNTHASE 1, CHLOROPLASTIC-RELATED"/>
    <property type="match status" value="1"/>
</dbReference>
<feature type="binding site" evidence="11">
    <location>
        <position position="13"/>
    </location>
    <ligand>
        <name>Mn(2+)</name>
        <dbReference type="ChEBI" id="CHEBI:29035"/>
    </ligand>
</feature>
<sequence length="519" mass="56789">MRKLEVFDTTLRDGEQSAGVNLHRHEKLEIALQLERYGVDVMEAGFPASSQGDFLAVQEIAKRVRNVSVCGLARAHVSDIDAAWEALKEAVEPRLHIFLATSPIHMEHKLRMTPDQVVEAAVSSVRYAAAKFPVVEWSAEDATRSEWTFLARIITAVIDAGAKVINLPDTVGYSTPAEYVAMFQYLRENVPNAHCVKFSAHCHDDLGLAVANSLAAIASGVEQIEGTINGIGERAGNAALEEILTALVIRRDWYEVETNIELAQTALTSKLVSKLTGISVPPNKAVVGGNAFAHESGIHQDGVLKNTLTYEIIRPEMVGYGSNKMVLGKHSGRHAFREKCMELGILLEEEQFNALFNAFKSLTDHKKEVTDDDILALLLESGQQEMIQQYHLDFLHVTYMEDKTTTALGVRLSNGESVREVATGNGTVEAIFNTVERIVAGSARENMCLLDYRIQSTTGGQDALAEVYVKVQLGNQAGAGRGLDNDVLAASAKAFLDAINRIHLKSQLEQNVLALTAER</sequence>
<dbReference type="EC" id="2.3.3.13" evidence="3 11"/>
<evidence type="ECO:0000256" key="11">
    <source>
        <dbReference type="HAMAP-Rule" id="MF_01025"/>
    </source>
</evidence>
<reference evidence="14" key="1">
    <citation type="submission" date="2016-11" db="EMBL/GenBank/DDBJ databases">
        <authorList>
            <person name="Varghese N."/>
            <person name="Submissions S."/>
        </authorList>
    </citation>
    <scope>NUCLEOTIDE SEQUENCE [LARGE SCALE GENOMIC DNA]</scope>
    <source>
        <strain evidence="14">USBA-503</strain>
    </source>
</reference>
<dbReference type="NCBIfam" id="NF002086">
    <property type="entry name" value="PRK00915.1-3"/>
    <property type="match status" value="1"/>
</dbReference>
<dbReference type="Pfam" id="PF00682">
    <property type="entry name" value="HMGL-like"/>
    <property type="match status" value="1"/>
</dbReference>
<keyword evidence="7 11" id="KW-0808">Transferase</keyword>
<dbReference type="PROSITE" id="PS50991">
    <property type="entry name" value="PYR_CT"/>
    <property type="match status" value="1"/>
</dbReference>
<dbReference type="FunFam" id="1.10.238.260:FF:000001">
    <property type="entry name" value="2-isopropylmalate synthase"/>
    <property type="match status" value="1"/>
</dbReference>
<dbReference type="NCBIfam" id="NF002088">
    <property type="entry name" value="PRK00915.1-5"/>
    <property type="match status" value="1"/>
</dbReference>
<dbReference type="Gene3D" id="3.30.160.270">
    <property type="match status" value="1"/>
</dbReference>
<feature type="region of interest" description="Regulatory domain" evidence="11">
    <location>
        <begin position="391"/>
        <end position="519"/>
    </location>
</feature>
<feature type="domain" description="Pyruvate carboxyltransferase" evidence="12">
    <location>
        <begin position="4"/>
        <end position="266"/>
    </location>
</feature>
<gene>
    <name evidence="11" type="primary">leuA</name>
    <name evidence="13" type="ORF">SAMN05443507_1355</name>
</gene>
<dbReference type="InterPro" id="IPR013785">
    <property type="entry name" value="Aldolase_TIM"/>
</dbReference>
<feature type="binding site" evidence="11">
    <location>
        <position position="201"/>
    </location>
    <ligand>
        <name>Mn(2+)</name>
        <dbReference type="ChEBI" id="CHEBI:29035"/>
    </ligand>
</feature>
<dbReference type="GO" id="GO:0009098">
    <property type="term" value="P:L-leucine biosynthetic process"/>
    <property type="evidence" value="ECO:0007669"/>
    <property type="project" value="UniProtKB-UniRule"/>
</dbReference>
<dbReference type="GO" id="GO:0030145">
    <property type="term" value="F:manganese ion binding"/>
    <property type="evidence" value="ECO:0007669"/>
    <property type="project" value="UniProtKB-UniRule"/>
</dbReference>
<dbReference type="Proteomes" id="UP000184016">
    <property type="component" value="Unassembled WGS sequence"/>
</dbReference>
<dbReference type="PANTHER" id="PTHR10277">
    <property type="entry name" value="HOMOCITRATE SYNTHASE-RELATED"/>
    <property type="match status" value="1"/>
</dbReference>
<keyword evidence="6 11" id="KW-0028">Amino-acid biosynthesis</keyword>
<dbReference type="NCBIfam" id="TIGR00973">
    <property type="entry name" value="leuA_bact"/>
    <property type="match status" value="1"/>
</dbReference>
<keyword evidence="11" id="KW-0963">Cytoplasm</keyword>
<dbReference type="InterPro" id="IPR002034">
    <property type="entry name" value="AIPM/Hcit_synth_CS"/>
</dbReference>
<keyword evidence="8 11" id="KW-0479">Metal-binding</keyword>
<keyword evidence="14" id="KW-1185">Reference proteome</keyword>
<dbReference type="AlphaFoldDB" id="A0A1M6XLI4"/>
<keyword evidence="10 11" id="KW-0100">Branched-chain amino acid biosynthesis</keyword>
<dbReference type="HAMAP" id="MF_01025">
    <property type="entry name" value="LeuA_type1"/>
    <property type="match status" value="1"/>
</dbReference>
<dbReference type="InterPro" id="IPR013709">
    <property type="entry name" value="2-isopropylmalate_synth_dimer"/>
</dbReference>
<dbReference type="GO" id="GO:0005737">
    <property type="term" value="C:cytoplasm"/>
    <property type="evidence" value="ECO:0007669"/>
    <property type="project" value="UniProtKB-UniRule"/>
</dbReference>
<dbReference type="InterPro" id="IPR054691">
    <property type="entry name" value="LeuA/HCS_post-cat"/>
</dbReference>
<name>A0A1M6XLI4_9BACL</name>
<comment type="similarity">
    <text evidence="2 11">Belongs to the alpha-IPM synthase/homocitrate synthase family. LeuA type 1 subfamily.</text>
</comment>
<dbReference type="FunFam" id="3.20.20.70:FF:000010">
    <property type="entry name" value="2-isopropylmalate synthase"/>
    <property type="match status" value="1"/>
</dbReference>
<dbReference type="CDD" id="cd07940">
    <property type="entry name" value="DRE_TIM_IPMS"/>
    <property type="match status" value="1"/>
</dbReference>
<evidence type="ECO:0000256" key="4">
    <source>
        <dbReference type="ARBA" id="ARBA00018198"/>
    </source>
</evidence>
<comment type="cofactor">
    <cofactor evidence="11">
        <name>Mn(2+)</name>
        <dbReference type="ChEBI" id="CHEBI:29035"/>
    </cofactor>
</comment>
<comment type="catalytic activity">
    <reaction evidence="11">
        <text>3-methyl-2-oxobutanoate + acetyl-CoA + H2O = (2S)-2-isopropylmalate + CoA + H(+)</text>
        <dbReference type="Rhea" id="RHEA:21524"/>
        <dbReference type="ChEBI" id="CHEBI:1178"/>
        <dbReference type="ChEBI" id="CHEBI:11851"/>
        <dbReference type="ChEBI" id="CHEBI:15377"/>
        <dbReference type="ChEBI" id="CHEBI:15378"/>
        <dbReference type="ChEBI" id="CHEBI:57287"/>
        <dbReference type="ChEBI" id="CHEBI:57288"/>
        <dbReference type="EC" id="2.3.3.13"/>
    </reaction>
</comment>